<dbReference type="Proteomes" id="UP001143981">
    <property type="component" value="Unassembled WGS sequence"/>
</dbReference>
<keyword evidence="6" id="KW-0472">Membrane</keyword>
<evidence type="ECO:0000256" key="4">
    <source>
        <dbReference type="ARBA" id="ARBA00022927"/>
    </source>
</evidence>
<comment type="subcellular location">
    <subcellularLocation>
        <location evidence="1">Mitochondrion outer membrane</location>
    </subcellularLocation>
</comment>
<dbReference type="AlphaFoldDB" id="A0A9W8CW90"/>
<keyword evidence="2" id="KW-0813">Transport</keyword>
<evidence type="ECO:0000313" key="8">
    <source>
        <dbReference type="EMBL" id="KAJ1725992.1"/>
    </source>
</evidence>
<dbReference type="Pfam" id="PF10568">
    <property type="entry name" value="Tom37"/>
    <property type="match status" value="1"/>
</dbReference>
<dbReference type="GO" id="GO:0015031">
    <property type="term" value="P:protein transport"/>
    <property type="evidence" value="ECO:0007669"/>
    <property type="project" value="UniProtKB-KW"/>
</dbReference>
<dbReference type="InterPro" id="IPR036282">
    <property type="entry name" value="Glutathione-S-Trfase_C_sf"/>
</dbReference>
<comment type="caution">
    <text evidence="8">The sequence shown here is derived from an EMBL/GenBank/DDBJ whole genome shotgun (WGS) entry which is preliminary data.</text>
</comment>
<protein>
    <recommendedName>
        <fullName evidence="7">Mitochondrial outer membrane transport complex Sam37/metaxin N-terminal domain-containing protein</fullName>
    </recommendedName>
</protein>
<feature type="domain" description="Mitochondrial outer membrane transport complex Sam37/metaxin N-terminal" evidence="7">
    <location>
        <begin position="63"/>
        <end position="174"/>
    </location>
</feature>
<dbReference type="SUPFAM" id="SSF47616">
    <property type="entry name" value="GST C-terminal domain-like"/>
    <property type="match status" value="1"/>
</dbReference>
<dbReference type="InterPro" id="IPR050931">
    <property type="entry name" value="Mito_Protein_Transport_Metaxin"/>
</dbReference>
<dbReference type="InterPro" id="IPR019564">
    <property type="entry name" value="Sam37/metaxin_N"/>
</dbReference>
<evidence type="ECO:0000256" key="3">
    <source>
        <dbReference type="ARBA" id="ARBA00022787"/>
    </source>
</evidence>
<organism evidence="8 9">
    <name type="scientific">Coemansia biformis</name>
    <dbReference type="NCBI Taxonomy" id="1286918"/>
    <lineage>
        <taxon>Eukaryota</taxon>
        <taxon>Fungi</taxon>
        <taxon>Fungi incertae sedis</taxon>
        <taxon>Zoopagomycota</taxon>
        <taxon>Kickxellomycotina</taxon>
        <taxon>Kickxellomycetes</taxon>
        <taxon>Kickxellales</taxon>
        <taxon>Kickxellaceae</taxon>
        <taxon>Coemansia</taxon>
    </lineage>
</organism>
<dbReference type="PANTHER" id="PTHR12289">
    <property type="entry name" value="METAXIN RELATED"/>
    <property type="match status" value="1"/>
</dbReference>
<evidence type="ECO:0000256" key="6">
    <source>
        <dbReference type="ARBA" id="ARBA00023136"/>
    </source>
</evidence>
<evidence type="ECO:0000256" key="1">
    <source>
        <dbReference type="ARBA" id="ARBA00004294"/>
    </source>
</evidence>
<dbReference type="EMBL" id="JANBOI010001849">
    <property type="protein sequence ID" value="KAJ1725992.1"/>
    <property type="molecule type" value="Genomic_DNA"/>
</dbReference>
<keyword evidence="3" id="KW-1000">Mitochondrion outer membrane</keyword>
<keyword evidence="9" id="KW-1185">Reference proteome</keyword>
<keyword evidence="4" id="KW-0653">Protein transport</keyword>
<proteinExistence type="predicted"/>
<gene>
    <name evidence="8" type="ORF">LPJ61_005497</name>
</gene>
<evidence type="ECO:0000256" key="5">
    <source>
        <dbReference type="ARBA" id="ARBA00023128"/>
    </source>
</evidence>
<dbReference type="PANTHER" id="PTHR12289:SF41">
    <property type="entry name" value="FAILED AXON CONNECTIONS-RELATED"/>
    <property type="match status" value="1"/>
</dbReference>
<reference evidence="8" key="1">
    <citation type="submission" date="2022-07" db="EMBL/GenBank/DDBJ databases">
        <title>Phylogenomic reconstructions and comparative analyses of Kickxellomycotina fungi.</title>
        <authorList>
            <person name="Reynolds N.K."/>
            <person name="Stajich J.E."/>
            <person name="Barry K."/>
            <person name="Grigoriev I.V."/>
            <person name="Crous P."/>
            <person name="Smith M.E."/>
        </authorList>
    </citation>
    <scope>NUCLEOTIDE SEQUENCE</scope>
    <source>
        <strain evidence="8">BCRC 34381</strain>
    </source>
</reference>
<evidence type="ECO:0000256" key="2">
    <source>
        <dbReference type="ARBA" id="ARBA00022448"/>
    </source>
</evidence>
<keyword evidence="5" id="KW-0496">Mitochondrion</keyword>
<evidence type="ECO:0000259" key="7">
    <source>
        <dbReference type="Pfam" id="PF10568"/>
    </source>
</evidence>
<dbReference type="GO" id="GO:0001401">
    <property type="term" value="C:SAM complex"/>
    <property type="evidence" value="ECO:0007669"/>
    <property type="project" value="InterPro"/>
</dbReference>
<evidence type="ECO:0000313" key="9">
    <source>
        <dbReference type="Proteomes" id="UP001143981"/>
    </source>
</evidence>
<accession>A0A9W8CW90</accession>
<sequence>MATPEAPLREILKSISFTRLPLRHIEPFFVPEPITVPRLYIYGNNQTKGGPSGCVLPTYDIECLRALAVLRFAKYRFDVAHTAEPNASPDGKLPYLLLPDGTALRAAEIASHLEQSGHSLPDCPLVGELAYRTMVERSLAPAVEYMAWVDPVGFEAVGDARYLGGYPSLIRYLLGWIKSSRVAASVRCGLPEYGAALDGDVLTENALRALDSLLALLGDGDYLAGAPSLLDAHAAACLNVLLEAPLKCPLRSALLGPDSKYKPLADYALRLLDKHLST</sequence>
<name>A0A9W8CW90_9FUNG</name>
<dbReference type="OrthoDB" id="198787at2759"/>